<name>A0A8I1Y9G4_BRAEL</name>
<evidence type="ECO:0000313" key="1">
    <source>
        <dbReference type="EMBL" id="MBP1295765.1"/>
    </source>
</evidence>
<proteinExistence type="predicted"/>
<dbReference type="EMBL" id="JAFICZ010000001">
    <property type="protein sequence ID" value="MBP1295765.1"/>
    <property type="molecule type" value="Genomic_DNA"/>
</dbReference>
<dbReference type="AlphaFoldDB" id="A0A8I1Y9G4"/>
<gene>
    <name evidence="1" type="ORF">JOH49_005518</name>
</gene>
<sequence length="77" mass="8718">MNDKNIVWQQDGVDPGWFTADHIGSIRNSTSYRPGGWWFLPAWLPDTQEHDVGPFKTKTAALAEAERLYASDGRRLA</sequence>
<dbReference type="Proteomes" id="UP000673383">
    <property type="component" value="Unassembled WGS sequence"/>
</dbReference>
<comment type="caution">
    <text evidence="1">The sequence shown here is derived from an EMBL/GenBank/DDBJ whole genome shotgun (WGS) entry which is preliminary data.</text>
</comment>
<dbReference type="RefSeq" id="WP_210339748.1">
    <property type="nucleotide sequence ID" value="NZ_JBGBYO010000003.1"/>
</dbReference>
<accession>A0A8I1Y9G4</accession>
<protein>
    <submittedName>
        <fullName evidence="1">Uncharacterized protein</fullName>
    </submittedName>
</protein>
<organism evidence="1 2">
    <name type="scientific">Bradyrhizobium elkanii</name>
    <dbReference type="NCBI Taxonomy" id="29448"/>
    <lineage>
        <taxon>Bacteria</taxon>
        <taxon>Pseudomonadati</taxon>
        <taxon>Pseudomonadota</taxon>
        <taxon>Alphaproteobacteria</taxon>
        <taxon>Hyphomicrobiales</taxon>
        <taxon>Nitrobacteraceae</taxon>
        <taxon>Bradyrhizobium</taxon>
    </lineage>
</organism>
<reference evidence="1" key="1">
    <citation type="submission" date="2021-02" db="EMBL/GenBank/DDBJ databases">
        <title>Genomic Encyclopedia of Type Strains, Phase IV (KMG-V): Genome sequencing to study the core and pangenomes of soil and plant-associated prokaryotes.</title>
        <authorList>
            <person name="Whitman W."/>
        </authorList>
    </citation>
    <scope>NUCLEOTIDE SEQUENCE</scope>
    <source>
        <strain evidence="1">USDA 406</strain>
    </source>
</reference>
<evidence type="ECO:0000313" key="2">
    <source>
        <dbReference type="Proteomes" id="UP000673383"/>
    </source>
</evidence>